<comment type="caution">
    <text evidence="3">The sequence shown here is derived from an EMBL/GenBank/DDBJ whole genome shotgun (WGS) entry which is preliminary data.</text>
</comment>
<feature type="coiled-coil region" evidence="1">
    <location>
        <begin position="228"/>
        <end position="268"/>
    </location>
</feature>
<dbReference type="Proteomes" id="UP001420932">
    <property type="component" value="Unassembled WGS sequence"/>
</dbReference>
<evidence type="ECO:0000256" key="2">
    <source>
        <dbReference type="SAM" id="MobiDB-lite"/>
    </source>
</evidence>
<name>A0AAP0HLB9_9MAGN</name>
<accession>A0AAP0HLB9</accession>
<reference evidence="3 4" key="1">
    <citation type="submission" date="2024-01" db="EMBL/GenBank/DDBJ databases">
        <title>Genome assemblies of Stephania.</title>
        <authorList>
            <person name="Yang L."/>
        </authorList>
    </citation>
    <scope>NUCLEOTIDE SEQUENCE [LARGE SCALE GENOMIC DNA]</scope>
    <source>
        <strain evidence="3">YNDBR</strain>
        <tissue evidence="3">Leaf</tissue>
    </source>
</reference>
<proteinExistence type="predicted"/>
<evidence type="ECO:0000313" key="3">
    <source>
        <dbReference type="EMBL" id="KAK9087000.1"/>
    </source>
</evidence>
<protein>
    <submittedName>
        <fullName evidence="3">Uncharacterized protein</fullName>
    </submittedName>
</protein>
<evidence type="ECO:0000313" key="4">
    <source>
        <dbReference type="Proteomes" id="UP001420932"/>
    </source>
</evidence>
<keyword evidence="1" id="KW-0175">Coiled coil</keyword>
<feature type="region of interest" description="Disordered" evidence="2">
    <location>
        <begin position="37"/>
        <end position="73"/>
    </location>
</feature>
<evidence type="ECO:0000256" key="1">
    <source>
        <dbReference type="SAM" id="Coils"/>
    </source>
</evidence>
<feature type="compositionally biased region" description="Basic and acidic residues" evidence="2">
    <location>
        <begin position="37"/>
        <end position="50"/>
    </location>
</feature>
<dbReference type="EMBL" id="JBBNAF010000013">
    <property type="protein sequence ID" value="KAK9087000.1"/>
    <property type="molecule type" value="Genomic_DNA"/>
</dbReference>
<organism evidence="3 4">
    <name type="scientific">Stephania yunnanensis</name>
    <dbReference type="NCBI Taxonomy" id="152371"/>
    <lineage>
        <taxon>Eukaryota</taxon>
        <taxon>Viridiplantae</taxon>
        <taxon>Streptophyta</taxon>
        <taxon>Embryophyta</taxon>
        <taxon>Tracheophyta</taxon>
        <taxon>Spermatophyta</taxon>
        <taxon>Magnoliopsida</taxon>
        <taxon>Ranunculales</taxon>
        <taxon>Menispermaceae</taxon>
        <taxon>Menispermoideae</taxon>
        <taxon>Cissampelideae</taxon>
        <taxon>Stephania</taxon>
    </lineage>
</organism>
<keyword evidence="4" id="KW-1185">Reference proteome</keyword>
<gene>
    <name evidence="3" type="ORF">Syun_029394</name>
</gene>
<sequence length="277" mass="31691">MVCHSYMDMDDREAMRRYNVMTMVRGHKSADSRVRVRVKETSLRRPETQSRRSWARATAEEPGASSGDETGGRRAVVVASSGGNVKAWRNRTEPAAIEKGDDHDRRTPAPEDKIAQWQWRRATILSRGGATCGVVGVRWGGRKKPASHHQRRLCNWTTVATGNIQRRRGVSIGGEEEKNCLHKEGSRWIWILPFLGSDRSATGLNIDVLLKKAITYAIIESYEKIDGYEESENKRENSEIAIRETEKRRKIRDEMRSVLEEVLRIRNELNVLWDLHG</sequence>
<dbReference type="AlphaFoldDB" id="A0AAP0HLB9"/>